<dbReference type="Proteomes" id="UP001589576">
    <property type="component" value="Unassembled WGS sequence"/>
</dbReference>
<dbReference type="SUPFAM" id="SSF48452">
    <property type="entry name" value="TPR-like"/>
    <property type="match status" value="1"/>
</dbReference>
<feature type="domain" description="RagB/SusD" evidence="7">
    <location>
        <begin position="387"/>
        <end position="531"/>
    </location>
</feature>
<keyword evidence="4" id="KW-0472">Membrane</keyword>
<evidence type="ECO:0000313" key="8">
    <source>
        <dbReference type="EMBL" id="MFB9089168.1"/>
    </source>
</evidence>
<sequence length="532" mass="58572">MKRIKLIFISSFFTMFLFSSCEDAYNIVQDGELNESAITDISGLQSYLNGTYAGVSTSNQIGFTGKFTDECSVGRGNGGQDLNLHRFFLLTGEQVVSDIWFDNYQTINRCNRLLRMANDQVPVPTDPTQLATYNSILAQARALRAFSYFELLTYFSTDLKDDNALGVMLFTNVPAASDKLPRVANGLVFAQIEDDLNYAFANVVPSATTPYKFVSKPMITALRARMYLYRGNYTLAKQYAQDAIATAGVSLTLANPVPAGAPTNPFAIPSATTAWNNSFYGATTTNPYRRMWADLAQGEIIWSLDRPAAGTTWENVATQFTTNSSNLAGSPLFEVGRALFNKLGATSGDVRRYANVDPTSIYNVNYATDPNYIATDVIVIDKYPGKTGFVTRNDIKVFRLSEMYFILAECYASEGNINGATNSVASVIKQIKDARNFLGAQPLPVYADATAAWAGILAERRLELCFEGFRYIDMKRLGTLANQTLDRDPTDDQITGSPLSIPNNDYRFTLPIPLDEINGNPGIAAQQNPGYN</sequence>
<proteinExistence type="inferred from homology"/>
<dbReference type="RefSeq" id="WP_290286129.1">
    <property type="nucleotide sequence ID" value="NZ_JAUFQN010000019.1"/>
</dbReference>
<keyword evidence="9" id="KW-1185">Reference proteome</keyword>
<protein>
    <submittedName>
        <fullName evidence="8">RagB/SusD family nutrient uptake outer membrane protein</fullName>
    </submittedName>
</protein>
<dbReference type="Gene3D" id="1.25.40.390">
    <property type="match status" value="1"/>
</dbReference>
<accession>A0ABV5GDH5</accession>
<feature type="chain" id="PRO_5045100810" evidence="6">
    <location>
        <begin position="25"/>
        <end position="532"/>
    </location>
</feature>
<dbReference type="InterPro" id="IPR012944">
    <property type="entry name" value="SusD_RagB_dom"/>
</dbReference>
<keyword evidence="5" id="KW-0998">Cell outer membrane</keyword>
<keyword evidence="3 6" id="KW-0732">Signal</keyword>
<gene>
    <name evidence="8" type="ORF">ACFFUU_06125</name>
</gene>
<organism evidence="8 9">
    <name type="scientific">Flavobacterium paronense</name>
    <dbReference type="NCBI Taxonomy" id="1392775"/>
    <lineage>
        <taxon>Bacteria</taxon>
        <taxon>Pseudomonadati</taxon>
        <taxon>Bacteroidota</taxon>
        <taxon>Flavobacteriia</taxon>
        <taxon>Flavobacteriales</taxon>
        <taxon>Flavobacteriaceae</taxon>
        <taxon>Flavobacterium</taxon>
    </lineage>
</organism>
<evidence type="ECO:0000313" key="9">
    <source>
        <dbReference type="Proteomes" id="UP001589576"/>
    </source>
</evidence>
<dbReference type="InterPro" id="IPR011990">
    <property type="entry name" value="TPR-like_helical_dom_sf"/>
</dbReference>
<dbReference type="Pfam" id="PF07980">
    <property type="entry name" value="SusD_RagB"/>
    <property type="match status" value="1"/>
</dbReference>
<evidence type="ECO:0000256" key="1">
    <source>
        <dbReference type="ARBA" id="ARBA00004442"/>
    </source>
</evidence>
<comment type="subcellular location">
    <subcellularLocation>
        <location evidence="1">Cell outer membrane</location>
    </subcellularLocation>
</comment>
<dbReference type="EMBL" id="JBHMFB010000016">
    <property type="protein sequence ID" value="MFB9089168.1"/>
    <property type="molecule type" value="Genomic_DNA"/>
</dbReference>
<comment type="caution">
    <text evidence="8">The sequence shown here is derived from an EMBL/GenBank/DDBJ whole genome shotgun (WGS) entry which is preliminary data.</text>
</comment>
<evidence type="ECO:0000256" key="5">
    <source>
        <dbReference type="ARBA" id="ARBA00023237"/>
    </source>
</evidence>
<reference evidence="8 9" key="1">
    <citation type="submission" date="2024-09" db="EMBL/GenBank/DDBJ databases">
        <authorList>
            <person name="Sun Q."/>
            <person name="Mori K."/>
        </authorList>
    </citation>
    <scope>NUCLEOTIDE SEQUENCE [LARGE SCALE GENOMIC DNA]</scope>
    <source>
        <strain evidence="8 9">CECT 8460</strain>
    </source>
</reference>
<evidence type="ECO:0000256" key="3">
    <source>
        <dbReference type="ARBA" id="ARBA00022729"/>
    </source>
</evidence>
<feature type="signal peptide" evidence="6">
    <location>
        <begin position="1"/>
        <end position="24"/>
    </location>
</feature>
<comment type="similarity">
    <text evidence="2">Belongs to the SusD family.</text>
</comment>
<dbReference type="PROSITE" id="PS51257">
    <property type="entry name" value="PROKAR_LIPOPROTEIN"/>
    <property type="match status" value="1"/>
</dbReference>
<evidence type="ECO:0000256" key="4">
    <source>
        <dbReference type="ARBA" id="ARBA00023136"/>
    </source>
</evidence>
<evidence type="ECO:0000259" key="7">
    <source>
        <dbReference type="Pfam" id="PF07980"/>
    </source>
</evidence>
<name>A0ABV5GDH5_9FLAO</name>
<evidence type="ECO:0000256" key="2">
    <source>
        <dbReference type="ARBA" id="ARBA00006275"/>
    </source>
</evidence>
<evidence type="ECO:0000256" key="6">
    <source>
        <dbReference type="SAM" id="SignalP"/>
    </source>
</evidence>